<dbReference type="PANTHER" id="PTHR46112:SF3">
    <property type="entry name" value="AMINOPEPTIDASE YPDF"/>
    <property type="match status" value="1"/>
</dbReference>
<dbReference type="SUPFAM" id="SSF53092">
    <property type="entry name" value="Creatinase/prolidase N-terminal domain"/>
    <property type="match status" value="1"/>
</dbReference>
<organism evidence="3 4">
    <name type="scientific">Thermanaerovibrio acidaminovorans (strain ATCC 49978 / DSM 6589 / Su883)</name>
    <name type="common">Selenomonas acidaminovorans</name>
    <dbReference type="NCBI Taxonomy" id="525903"/>
    <lineage>
        <taxon>Bacteria</taxon>
        <taxon>Thermotogati</taxon>
        <taxon>Synergistota</taxon>
        <taxon>Synergistia</taxon>
        <taxon>Synergistales</taxon>
        <taxon>Synergistaceae</taxon>
        <taxon>Thermanaerovibrio</taxon>
    </lineage>
</organism>
<accession>D1B833</accession>
<dbReference type="Pfam" id="PF01321">
    <property type="entry name" value="Creatinase_N"/>
    <property type="match status" value="1"/>
</dbReference>
<dbReference type="Proteomes" id="UP000002030">
    <property type="component" value="Chromosome"/>
</dbReference>
<dbReference type="OrthoDB" id="9806388at2"/>
<dbReference type="PATRIC" id="fig|525903.6.peg.201"/>
<dbReference type="eggNOG" id="COG0006">
    <property type="taxonomic scope" value="Bacteria"/>
</dbReference>
<reference evidence="3 4" key="1">
    <citation type="journal article" date="2009" name="Stand. Genomic Sci.">
        <title>Complete genome sequence of Thermanaerovibrio acidaminovorans type strain (Su883).</title>
        <authorList>
            <person name="Chovatia M."/>
            <person name="Sikorski J."/>
            <person name="Schroder M."/>
            <person name="Lapidus A."/>
            <person name="Nolan M."/>
            <person name="Tice H."/>
            <person name="Glavina Del Rio T."/>
            <person name="Copeland A."/>
            <person name="Cheng J.F."/>
            <person name="Lucas S."/>
            <person name="Chen F."/>
            <person name="Bruce D."/>
            <person name="Goodwin L."/>
            <person name="Pitluck S."/>
            <person name="Ivanova N."/>
            <person name="Mavromatis K."/>
            <person name="Ovchinnikova G."/>
            <person name="Pati A."/>
            <person name="Chen A."/>
            <person name="Palaniappan K."/>
            <person name="Land M."/>
            <person name="Hauser L."/>
            <person name="Chang Y.J."/>
            <person name="Jeffries C.D."/>
            <person name="Chain P."/>
            <person name="Saunders E."/>
            <person name="Detter J.C."/>
            <person name="Brettin T."/>
            <person name="Rohde M."/>
            <person name="Goker M."/>
            <person name="Spring S."/>
            <person name="Bristow J."/>
            <person name="Markowitz V."/>
            <person name="Hugenholtz P."/>
            <person name="Kyrpides N.C."/>
            <person name="Klenk H.P."/>
            <person name="Eisen J.A."/>
        </authorList>
    </citation>
    <scope>NUCLEOTIDE SEQUENCE [LARGE SCALE GENOMIC DNA]</scope>
    <source>
        <strain evidence="4">ATCC 49978 / DSM 6589 / Su883</strain>
    </source>
</reference>
<evidence type="ECO:0000313" key="4">
    <source>
        <dbReference type="Proteomes" id="UP000002030"/>
    </source>
</evidence>
<evidence type="ECO:0000259" key="1">
    <source>
        <dbReference type="Pfam" id="PF00557"/>
    </source>
</evidence>
<dbReference type="Gene3D" id="3.90.230.10">
    <property type="entry name" value="Creatinase/methionine aminopeptidase superfamily"/>
    <property type="match status" value="1"/>
</dbReference>
<dbReference type="EMBL" id="CP001818">
    <property type="protein sequence ID" value="ACZ18436.1"/>
    <property type="molecule type" value="Genomic_DNA"/>
</dbReference>
<feature type="domain" description="Peptidase M24" evidence="1">
    <location>
        <begin position="157"/>
        <end position="357"/>
    </location>
</feature>
<evidence type="ECO:0000313" key="3">
    <source>
        <dbReference type="EMBL" id="ACZ18436.1"/>
    </source>
</evidence>
<dbReference type="InterPro" id="IPR036005">
    <property type="entry name" value="Creatinase/aminopeptidase-like"/>
</dbReference>
<dbReference type="PANTHER" id="PTHR46112">
    <property type="entry name" value="AMINOPEPTIDASE"/>
    <property type="match status" value="1"/>
</dbReference>
<dbReference type="RefSeq" id="WP_012868952.1">
    <property type="nucleotide sequence ID" value="NC_013522.1"/>
</dbReference>
<dbReference type="Gene3D" id="3.40.350.10">
    <property type="entry name" value="Creatinase/prolidase N-terminal domain"/>
    <property type="match status" value="1"/>
</dbReference>
<gene>
    <name evidence="3" type="ordered locus">Taci_0197</name>
</gene>
<dbReference type="HOGENOM" id="CLU_017266_4_1_0"/>
<evidence type="ECO:0000259" key="2">
    <source>
        <dbReference type="Pfam" id="PF01321"/>
    </source>
</evidence>
<dbReference type="Pfam" id="PF00557">
    <property type="entry name" value="Peptidase_M24"/>
    <property type="match status" value="1"/>
</dbReference>
<dbReference type="InterPro" id="IPR000994">
    <property type="entry name" value="Pept_M24"/>
</dbReference>
<dbReference type="InterPro" id="IPR000587">
    <property type="entry name" value="Creatinase_N"/>
</dbReference>
<proteinExistence type="predicted"/>
<dbReference type="KEGG" id="tai:Taci_0197"/>
<sequence>MYHWSINLLEVGDLRRDRIEGLLARLSEEGMDGIFLGPSGDLTYLTGLELFPDERCKGLMVSGAGCFGLVPLLYRQEMGERLEGIPLFVWDDREGFLGAFARGCASLGLVGKVIGINSGMRAVDLIEAMGVVRARYVNGSKVMDPLRRVKDPGELDLMRSASEMADRVMWRVFESLRPGVTERQVRDLILRSFEEMGVVPSFEPIVAFGANASMPHYSGGDGVAREGDCAVLDFGCRFKGYCSDMTRTFFVGDPSDEARRIYRVVLEAQLAGLAAVRTGVEAQMVDRAAREVISRAGYGEFFLNRLGHGIGLEVHEGPYIVEGNSNPLEAGNVFSVEPGIYIPGLMGVRIEDLVAVTPQGCQVLNSFPKEFMVAGR</sequence>
<dbReference type="InterPro" id="IPR029149">
    <property type="entry name" value="Creatin/AminoP/Spt16_N"/>
</dbReference>
<dbReference type="SUPFAM" id="SSF55920">
    <property type="entry name" value="Creatinase/aminopeptidase"/>
    <property type="match status" value="1"/>
</dbReference>
<dbReference type="EnsemblBacteria" id="ACZ18436">
    <property type="protein sequence ID" value="ACZ18436"/>
    <property type="gene ID" value="Taci_0197"/>
</dbReference>
<dbReference type="InterPro" id="IPR050659">
    <property type="entry name" value="Peptidase_M24B"/>
</dbReference>
<name>D1B833_THEAS</name>
<protein>
    <submittedName>
        <fullName evidence="3">Peptidase M24</fullName>
    </submittedName>
</protein>
<dbReference type="AlphaFoldDB" id="D1B833"/>
<dbReference type="STRING" id="525903.Taci_0197"/>
<feature type="domain" description="Creatinase N-terminal" evidence="2">
    <location>
        <begin position="18"/>
        <end position="149"/>
    </location>
</feature>
<keyword evidence="4" id="KW-1185">Reference proteome</keyword>
<dbReference type="CDD" id="cd01092">
    <property type="entry name" value="APP-like"/>
    <property type="match status" value="1"/>
</dbReference>